<protein>
    <submittedName>
        <fullName evidence="2">Uncharacterized protein</fullName>
    </submittedName>
</protein>
<organism evidence="2 3">
    <name type="scientific">Nonomuraea monospora</name>
    <dbReference type="NCBI Taxonomy" id="568818"/>
    <lineage>
        <taxon>Bacteria</taxon>
        <taxon>Bacillati</taxon>
        <taxon>Actinomycetota</taxon>
        <taxon>Actinomycetes</taxon>
        <taxon>Streptosporangiales</taxon>
        <taxon>Streptosporangiaceae</taxon>
        <taxon>Nonomuraea</taxon>
    </lineage>
</organism>
<dbReference type="EMBL" id="BAAAQX010000026">
    <property type="protein sequence ID" value="GAA2212436.1"/>
    <property type="molecule type" value="Genomic_DNA"/>
</dbReference>
<sequence>MEPGVAPEPVDAGEPVGVTAPGGALDPGGVLDPGDALDPDGALDPSGSSPGPVCEAVEPGRGDAAEPPAPGSPPQPATMRAATSKIIAFRGTARQLRTARPTFPHLPRSPILMWR</sequence>
<evidence type="ECO:0000313" key="2">
    <source>
        <dbReference type="EMBL" id="GAA2212436.1"/>
    </source>
</evidence>
<feature type="compositionally biased region" description="Pro residues" evidence="1">
    <location>
        <begin position="67"/>
        <end position="76"/>
    </location>
</feature>
<name>A0ABN3CSK9_9ACTN</name>
<evidence type="ECO:0000313" key="3">
    <source>
        <dbReference type="Proteomes" id="UP001499843"/>
    </source>
</evidence>
<evidence type="ECO:0000256" key="1">
    <source>
        <dbReference type="SAM" id="MobiDB-lite"/>
    </source>
</evidence>
<accession>A0ABN3CSK9</accession>
<gene>
    <name evidence="2" type="ORF">GCM10009850_078980</name>
</gene>
<keyword evidence="3" id="KW-1185">Reference proteome</keyword>
<comment type="caution">
    <text evidence="2">The sequence shown here is derived from an EMBL/GenBank/DDBJ whole genome shotgun (WGS) entry which is preliminary data.</text>
</comment>
<proteinExistence type="predicted"/>
<dbReference type="Proteomes" id="UP001499843">
    <property type="component" value="Unassembled WGS sequence"/>
</dbReference>
<feature type="region of interest" description="Disordered" evidence="1">
    <location>
        <begin position="1"/>
        <end position="115"/>
    </location>
</feature>
<reference evidence="2 3" key="1">
    <citation type="journal article" date="2019" name="Int. J. Syst. Evol. Microbiol.">
        <title>The Global Catalogue of Microorganisms (GCM) 10K type strain sequencing project: providing services to taxonomists for standard genome sequencing and annotation.</title>
        <authorList>
            <consortium name="The Broad Institute Genomics Platform"/>
            <consortium name="The Broad Institute Genome Sequencing Center for Infectious Disease"/>
            <person name="Wu L."/>
            <person name="Ma J."/>
        </authorList>
    </citation>
    <scope>NUCLEOTIDE SEQUENCE [LARGE SCALE GENOMIC DNA]</scope>
    <source>
        <strain evidence="2 3">JCM 16114</strain>
    </source>
</reference>